<protein>
    <submittedName>
        <fullName evidence="1">Uncharacterized protein</fullName>
    </submittedName>
</protein>
<sequence>MSKRQEAIAVLKEFFFDFQRGFVRFDYEEGLSSFQFHVDEIREVQIHTGEGINKANGDIILVSRVNIDLIGGGSAHSCSLHPEKGLENLKRLASALLLLRDSACGLSYANYAVKAVETKFYLNPPTVNWQVESPAE</sequence>
<proteinExistence type="predicted"/>
<accession>A0AAE8XR94</accession>
<organism evidence="1 2">
    <name type="scientific">Erwinia phage pEa_SNUABM_22</name>
    <dbReference type="NCBI Taxonomy" id="2869549"/>
    <lineage>
        <taxon>Viruses</taxon>
        <taxon>Duplodnaviria</taxon>
        <taxon>Heunggongvirae</taxon>
        <taxon>Uroviricota</taxon>
        <taxon>Caudoviricetes</taxon>
        <taxon>Alexandravirus</taxon>
        <taxon>Alexandravirus SNUABM22</taxon>
    </lineage>
</organism>
<gene>
    <name evidence="1" type="ORF">pEaSNUABM22_00051</name>
</gene>
<dbReference type="EMBL" id="MZ443785">
    <property type="protein sequence ID" value="UAW96539.1"/>
    <property type="molecule type" value="Genomic_DNA"/>
</dbReference>
<evidence type="ECO:0000313" key="1">
    <source>
        <dbReference type="EMBL" id="UAW96539.1"/>
    </source>
</evidence>
<keyword evidence="2" id="KW-1185">Reference proteome</keyword>
<dbReference type="Proteomes" id="UP000827717">
    <property type="component" value="Segment"/>
</dbReference>
<name>A0AAE8XR94_9CAUD</name>
<evidence type="ECO:0000313" key="2">
    <source>
        <dbReference type="Proteomes" id="UP000827717"/>
    </source>
</evidence>
<reference evidence="1 2" key="1">
    <citation type="submission" date="2021-06" db="EMBL/GenBank/DDBJ databases">
        <title>Complete genome sequence of Erwinia phage pEa_SNUABM_22.</title>
        <authorList>
            <person name="Kim S.G."/>
            <person name="Park S.C."/>
        </authorList>
    </citation>
    <scope>NUCLEOTIDE SEQUENCE [LARGE SCALE GENOMIC DNA]</scope>
    <source>
        <strain evidence="2">pEa_SNUABM_22</strain>
    </source>
</reference>